<evidence type="ECO:0000256" key="2">
    <source>
        <dbReference type="ARBA" id="ARBA00006936"/>
    </source>
</evidence>
<dbReference type="PIRSF" id="PIRSF000157">
    <property type="entry name" value="Oxoglu_dh_E1"/>
    <property type="match status" value="1"/>
</dbReference>
<dbReference type="Gene3D" id="1.10.287.1150">
    <property type="entry name" value="TPP helical domain"/>
    <property type="match status" value="1"/>
</dbReference>
<evidence type="ECO:0000259" key="6">
    <source>
        <dbReference type="SMART" id="SM00861"/>
    </source>
</evidence>
<dbReference type="InterPro" id="IPR001017">
    <property type="entry name" value="DH_E1"/>
</dbReference>
<dbReference type="PANTHER" id="PTHR23152:SF4">
    <property type="entry name" value="2-OXOADIPATE DEHYDROGENASE COMPLEX COMPONENT E1"/>
    <property type="match status" value="1"/>
</dbReference>
<evidence type="ECO:0000313" key="8">
    <source>
        <dbReference type="Proteomes" id="UP001140217"/>
    </source>
</evidence>
<protein>
    <recommendedName>
        <fullName evidence="6">Transketolase-like pyrimidine-binding domain-containing protein</fullName>
    </recommendedName>
</protein>
<dbReference type="Pfam" id="PF16870">
    <property type="entry name" value="OxoGdeHyase_C"/>
    <property type="match status" value="1"/>
</dbReference>
<organism evidence="7 8">
    <name type="scientific">Coemansia javaensis</name>
    <dbReference type="NCBI Taxonomy" id="2761396"/>
    <lineage>
        <taxon>Eukaryota</taxon>
        <taxon>Fungi</taxon>
        <taxon>Fungi incertae sedis</taxon>
        <taxon>Zoopagomycota</taxon>
        <taxon>Kickxellomycotina</taxon>
        <taxon>Kickxellomycetes</taxon>
        <taxon>Kickxellales</taxon>
        <taxon>Kickxellaceae</taxon>
        <taxon>Coemansia</taxon>
    </lineage>
</organism>
<dbReference type="Proteomes" id="UP001140217">
    <property type="component" value="Unassembled WGS sequence"/>
</dbReference>
<evidence type="ECO:0000256" key="1">
    <source>
        <dbReference type="ARBA" id="ARBA00001964"/>
    </source>
</evidence>
<dbReference type="AlphaFoldDB" id="A0A9W8HA99"/>
<name>A0A9W8HA99_9FUNG</name>
<evidence type="ECO:0000256" key="4">
    <source>
        <dbReference type="ARBA" id="ARBA00023052"/>
    </source>
</evidence>
<reference evidence="7" key="1">
    <citation type="submission" date="2022-07" db="EMBL/GenBank/DDBJ databases">
        <title>Phylogenomic reconstructions and comparative analyses of Kickxellomycotina fungi.</title>
        <authorList>
            <person name="Reynolds N.K."/>
            <person name="Stajich J.E."/>
            <person name="Barry K."/>
            <person name="Grigoriev I.V."/>
            <person name="Crous P."/>
            <person name="Smith M.E."/>
        </authorList>
    </citation>
    <scope>NUCLEOTIDE SEQUENCE</scope>
    <source>
        <strain evidence="7">NBRC 105414</strain>
    </source>
</reference>
<dbReference type="InterPro" id="IPR029061">
    <property type="entry name" value="THDP-binding"/>
</dbReference>
<dbReference type="InterPro" id="IPR031717">
    <property type="entry name" value="ODO-1/KGD_C"/>
</dbReference>
<proteinExistence type="inferred from homology"/>
<feature type="domain" description="Transketolase-like pyrimidine-binding" evidence="6">
    <location>
        <begin position="582"/>
        <end position="794"/>
    </location>
</feature>
<dbReference type="PANTHER" id="PTHR23152">
    <property type="entry name" value="2-OXOGLUTARATE DEHYDROGENASE"/>
    <property type="match status" value="1"/>
</dbReference>
<dbReference type="SMART" id="SM00861">
    <property type="entry name" value="Transket_pyr"/>
    <property type="match status" value="1"/>
</dbReference>
<dbReference type="Gene3D" id="3.40.50.12470">
    <property type="match status" value="1"/>
</dbReference>
<evidence type="ECO:0000256" key="3">
    <source>
        <dbReference type="ARBA" id="ARBA00023002"/>
    </source>
</evidence>
<dbReference type="Pfam" id="PF02779">
    <property type="entry name" value="Transket_pyr"/>
    <property type="match status" value="1"/>
</dbReference>
<accession>A0A9W8HA99</accession>
<dbReference type="EMBL" id="JANBUL010000261">
    <property type="protein sequence ID" value="KAJ2777901.1"/>
    <property type="molecule type" value="Genomic_DNA"/>
</dbReference>
<dbReference type="InterPro" id="IPR011603">
    <property type="entry name" value="2oxoglutarate_DH_E1"/>
</dbReference>
<dbReference type="NCBIfam" id="TIGR00239">
    <property type="entry name" value="2oxo_dh_E1"/>
    <property type="match status" value="1"/>
</dbReference>
<dbReference type="GO" id="GO:0016624">
    <property type="term" value="F:oxidoreductase activity, acting on the aldehyde or oxo group of donors, disulfide as acceptor"/>
    <property type="evidence" value="ECO:0007669"/>
    <property type="project" value="InterPro"/>
</dbReference>
<dbReference type="Gene3D" id="3.40.50.11610">
    <property type="entry name" value="Multifunctional 2-oxoglutarate metabolism enzyme, C-terminal domain"/>
    <property type="match status" value="1"/>
</dbReference>
<dbReference type="OrthoDB" id="413077at2759"/>
<dbReference type="SUPFAM" id="SSF52518">
    <property type="entry name" value="Thiamin diphosphate-binding fold (THDP-binding)"/>
    <property type="match status" value="2"/>
</dbReference>
<sequence length="1011" mass="110542">MLAARTSARRAAAHRAAQRSQRAVARLPALFLLANSYHDTHEYGCHSPPAPKPGPYEGGAAQANASLLLLANAYRRYGHLSSNLDPLGLRKQEHVEELAAGTYGLTEDSAEFSTKGIVAPATGLPPTASLREIIAALQSIYCEKISYEFEHIESLAVRRWFSDYVESLKQQALPERSRRHHELLVKSEGIEQFLQKKLPSTKRYGLEGSESVVVLLDQLMYEGAQHGLADVVASLSHRGRINILTTLFGYPLDVAMRKIRGGSEFPDKSPHTGDMLVDLSGISTLSIPDVDMPIEVEIAANACHLETGTPVGMGKSRARDIGIARAKSNDRHAIGDHVLPISVHGDSGFSGQGIVAESLGMSGLAHFNNGGTIHVVLNNQIGYTTPASHTRTTRYASDIAKFANVPVIHVNGEDPEDAARAARIAVAYRQEFRRDVVIDLWTFRKRGHNELDEPSFTQPAMYRTIAARPSIPAAYEERLIAAGKLTRDEAEAVRCQWARALDAAFEGSASCSPAEPRRPHAWSLLGAPGDRPTEGATGVDVDTLFDIGVQSVAAGEGLRVHPRIERFHIRPRLKRLEEGRGIDWATAEALAFGSLLREGHGVRLCGQDVGRGTFSQRHAMFVCQDTERVYVPLNHMAPGDGARRPGARPQGKLEVVNSNLCEEAVVGFEYGMATEDPFTLPIWEAQFGDFFNNSQTLIDAYVASGETKWGRQNGLVLLLPHGFDGGGPDHSSSRIERHLQLSNDPASGHAQTMPNIHVAYPTTPAQFFHLLRRQQKRNFRRPLIVAGPKTLLRLASATSSLSEMGPGTRFQPVLDDPTIHDPLAVKRVMLVSGKAYYDLEKTRSEHPLGAHVAIVRIEELAPFPRGELYSVLEQYANATDFVWVQEEPRNAGAYAFAAPRIQQQLPPHAELRYVGRPEHAAVCSGVDAHQAAEQAQLVQNAFEGLRGLVADLVIGSISIQKPAPSPSHQHKQQHQQQKPDKPIPAALHPASVSHRWAAGRSIYAATQPGDR</sequence>
<dbReference type="GO" id="GO:0030976">
    <property type="term" value="F:thiamine pyrophosphate binding"/>
    <property type="evidence" value="ECO:0007669"/>
    <property type="project" value="InterPro"/>
</dbReference>
<dbReference type="GO" id="GO:0006091">
    <property type="term" value="P:generation of precursor metabolites and energy"/>
    <property type="evidence" value="ECO:0007669"/>
    <property type="project" value="UniProtKB-ARBA"/>
</dbReference>
<comment type="cofactor">
    <cofactor evidence="1">
        <name>thiamine diphosphate</name>
        <dbReference type="ChEBI" id="CHEBI:58937"/>
    </cofactor>
</comment>
<keyword evidence="8" id="KW-1185">Reference proteome</keyword>
<gene>
    <name evidence="7" type="ORF">H4R18_004913</name>
</gene>
<dbReference type="InterPro" id="IPR042179">
    <property type="entry name" value="KGD_C_sf"/>
</dbReference>
<evidence type="ECO:0000313" key="7">
    <source>
        <dbReference type="EMBL" id="KAJ2777901.1"/>
    </source>
</evidence>
<dbReference type="Gene3D" id="3.40.50.970">
    <property type="match status" value="1"/>
</dbReference>
<keyword evidence="4" id="KW-0786">Thiamine pyrophosphate</keyword>
<evidence type="ECO:0000256" key="5">
    <source>
        <dbReference type="SAM" id="MobiDB-lite"/>
    </source>
</evidence>
<comment type="similarity">
    <text evidence="2">Belongs to the alpha-ketoglutarate dehydrogenase family.</text>
</comment>
<dbReference type="NCBIfam" id="NF006914">
    <property type="entry name" value="PRK09404.1"/>
    <property type="match status" value="1"/>
</dbReference>
<comment type="caution">
    <text evidence="7">The sequence shown here is derived from an EMBL/GenBank/DDBJ whole genome shotgun (WGS) entry which is preliminary data.</text>
</comment>
<dbReference type="Pfam" id="PF00676">
    <property type="entry name" value="E1_dh"/>
    <property type="match status" value="1"/>
</dbReference>
<dbReference type="InterPro" id="IPR005475">
    <property type="entry name" value="Transketolase-like_Pyr-bd"/>
</dbReference>
<feature type="region of interest" description="Disordered" evidence="5">
    <location>
        <begin position="960"/>
        <end position="1011"/>
    </location>
</feature>
<keyword evidence="3" id="KW-0560">Oxidoreductase</keyword>